<proteinExistence type="predicted"/>
<keyword evidence="6 9" id="KW-0012">Acyltransferase</keyword>
<dbReference type="Pfam" id="PF20684">
    <property type="entry name" value="Fung_rhodopsin"/>
    <property type="match status" value="2"/>
</dbReference>
<dbReference type="InterPro" id="IPR049326">
    <property type="entry name" value="Rhodopsin_dom_fungi"/>
</dbReference>
<evidence type="ECO:0000259" key="8">
    <source>
        <dbReference type="Pfam" id="PF20684"/>
    </source>
</evidence>
<feature type="transmembrane region" description="Helical" evidence="7">
    <location>
        <begin position="651"/>
        <end position="669"/>
    </location>
</feature>
<dbReference type="EMBL" id="CP089277">
    <property type="protein sequence ID" value="USP78707.1"/>
    <property type="molecule type" value="Genomic_DNA"/>
</dbReference>
<evidence type="ECO:0000313" key="10">
    <source>
        <dbReference type="Proteomes" id="UP001056012"/>
    </source>
</evidence>
<keyword evidence="3 7" id="KW-0812">Transmembrane</keyword>
<name>A0A9Q8ZAS9_CURCL</name>
<feature type="transmembrane region" description="Helical" evidence="7">
    <location>
        <begin position="23"/>
        <end position="39"/>
    </location>
</feature>
<dbReference type="GO" id="GO:0046474">
    <property type="term" value="P:glycerophospholipid biosynthetic process"/>
    <property type="evidence" value="ECO:0007669"/>
    <property type="project" value="TreeGrafter"/>
</dbReference>
<reference evidence="9" key="1">
    <citation type="submission" date="2021-12" db="EMBL/GenBank/DDBJ databases">
        <title>Curvularia clavata genome.</title>
        <authorList>
            <person name="Cao Y."/>
        </authorList>
    </citation>
    <scope>NUCLEOTIDE SEQUENCE</scope>
    <source>
        <strain evidence="9">Yc1106</strain>
    </source>
</reference>
<dbReference type="GO" id="GO:0005783">
    <property type="term" value="C:endoplasmic reticulum"/>
    <property type="evidence" value="ECO:0007669"/>
    <property type="project" value="TreeGrafter"/>
</dbReference>
<keyword evidence="2" id="KW-0808">Transferase</keyword>
<feature type="transmembrane region" description="Helical" evidence="7">
    <location>
        <begin position="450"/>
        <end position="469"/>
    </location>
</feature>
<evidence type="ECO:0000313" key="9">
    <source>
        <dbReference type="EMBL" id="USP78707.1"/>
    </source>
</evidence>
<dbReference type="InterPro" id="IPR004299">
    <property type="entry name" value="MBOAT_fam"/>
</dbReference>
<feature type="transmembrane region" description="Helical" evidence="7">
    <location>
        <begin position="689"/>
        <end position="710"/>
    </location>
</feature>
<keyword evidence="10" id="KW-1185">Reference proteome</keyword>
<evidence type="ECO:0000256" key="1">
    <source>
        <dbReference type="ARBA" id="ARBA00004141"/>
    </source>
</evidence>
<evidence type="ECO:0000256" key="3">
    <source>
        <dbReference type="ARBA" id="ARBA00022692"/>
    </source>
</evidence>
<protein>
    <submittedName>
        <fullName evidence="9">Lysophospholipid acyltransferase</fullName>
    </submittedName>
</protein>
<dbReference type="Proteomes" id="UP001056012">
    <property type="component" value="Chromosome 4"/>
</dbReference>
<feature type="transmembrane region" description="Helical" evidence="7">
    <location>
        <begin position="836"/>
        <end position="860"/>
    </location>
</feature>
<feature type="transmembrane region" description="Helical" evidence="7">
    <location>
        <begin position="51"/>
        <end position="72"/>
    </location>
</feature>
<gene>
    <name evidence="9" type="ORF">yc1106_05981</name>
</gene>
<evidence type="ECO:0000256" key="2">
    <source>
        <dbReference type="ARBA" id="ARBA00022679"/>
    </source>
</evidence>
<keyword evidence="4 7" id="KW-1133">Transmembrane helix</keyword>
<evidence type="ECO:0000256" key="7">
    <source>
        <dbReference type="SAM" id="Phobius"/>
    </source>
</evidence>
<feature type="transmembrane region" description="Helical" evidence="7">
    <location>
        <begin position="227"/>
        <end position="249"/>
    </location>
</feature>
<dbReference type="GO" id="GO:0003841">
    <property type="term" value="F:1-acylglycerol-3-phosphate O-acyltransferase activity"/>
    <property type="evidence" value="ECO:0007669"/>
    <property type="project" value="TreeGrafter"/>
</dbReference>
<dbReference type="InterPro" id="IPR049941">
    <property type="entry name" value="LPLAT_7/PORCN-like"/>
</dbReference>
<dbReference type="PANTHER" id="PTHR13906">
    <property type="entry name" value="PORCUPINE"/>
    <property type="match status" value="1"/>
</dbReference>
<organism evidence="9 10">
    <name type="scientific">Curvularia clavata</name>
    <dbReference type="NCBI Taxonomy" id="95742"/>
    <lineage>
        <taxon>Eukaryota</taxon>
        <taxon>Fungi</taxon>
        <taxon>Dikarya</taxon>
        <taxon>Ascomycota</taxon>
        <taxon>Pezizomycotina</taxon>
        <taxon>Dothideomycetes</taxon>
        <taxon>Pleosporomycetidae</taxon>
        <taxon>Pleosporales</taxon>
        <taxon>Pleosporineae</taxon>
        <taxon>Pleosporaceae</taxon>
        <taxon>Curvularia</taxon>
    </lineage>
</organism>
<feature type="transmembrane region" description="Helical" evidence="7">
    <location>
        <begin position="282"/>
        <end position="302"/>
    </location>
</feature>
<accession>A0A9Q8ZAS9</accession>
<dbReference type="AlphaFoldDB" id="A0A9Q8ZAS9"/>
<feature type="transmembrane region" description="Helical" evidence="7">
    <location>
        <begin position="419"/>
        <end position="444"/>
    </location>
</feature>
<keyword evidence="5 7" id="KW-0472">Membrane</keyword>
<dbReference type="PANTHER" id="PTHR13906:SF4">
    <property type="entry name" value="LYSOPHOSPHOLIPID ACYLTRANSFERASE 6"/>
    <property type="match status" value="1"/>
</dbReference>
<feature type="domain" description="Rhodopsin" evidence="8">
    <location>
        <begin position="669"/>
        <end position="785"/>
    </location>
</feature>
<feature type="transmembrane region" description="Helical" evidence="7">
    <location>
        <begin position="722"/>
        <end position="742"/>
    </location>
</feature>
<feature type="domain" description="Rhodopsin" evidence="8">
    <location>
        <begin position="791"/>
        <end position="861"/>
    </location>
</feature>
<dbReference type="OrthoDB" id="286734at2759"/>
<sequence length="967" mass="107337">MLPYINAPFEYVGGMLGNSADELKLVFSFYLSYPLAAVLKRIPDKDPWKKNLFVISVSMFYLVGLFDLWAGLRTLCISAGGAYLIASKIHSPYMPWIGFVFLMGHMSVNHIYRQAVNDPSVFDITGAQMVMVMKLTAFCWNVQDGRLPDSELTDFQREHAIRTMPSILDYTGYVLFFPGLMAGPAFDYADYSQYITTTMFTLPPGTDPARAPPTRKKRKIPRSGMPAAIKAGYGTLWLIAFIKFSSLYYPAFFVGGEWLRYNFLRRVWQLYMLGLTTRMKYYAVWSLSEGACILSGIGYNGLDPKTHRPKWDRLTNIVPMEIEGAQNARAYLGYWNINTNQWLRNYMYLRVTPKGQKPGFRATLATFVTSAFWHGFYPGYYLAFVLAAFVQTAAKNGRRLVRPLFLSADGKSPLPSKRYYDMFTMVLTQVVFAFVVAPFILLGFSDTIKVWAGVYFYALVGVAASFALFSRSFPFRKMLVQRQSARAPAPTAAASNQLDEPAIEKAAREEVRRERLARTVSADSVTGGGAHKMPVLGIADDPEKVIDEIVAEVKAEIEGRRRRGSVVQGFDVKKAVQEKLSQFNSRSSFFHAFLTLRNPFGQSSPAFAYNLAIRVQKYHLCIDASDNLLINNTGLSTLSGPNMEVPTHGPLIIGVSWGLTIFSGGFLGLRIYAKLSRKQGLWWDDHILIISWCLLLCQTIFTQAGVILGFGKMLQDIPPQNIMTILLGSAVMSTVSSVAATLSKMSFGVTLLRLTSGYMRWAVWFCTVTLFIVMLPSAVAPWVQCPAESTALKFREKIGVSIAMSMGMLAGICAIAKGVYVVQLREQDFSYNGKDLVIWTVTEIATAIVGGSIPVLRVFFKETISSYGRSGAKTNTSVPLSRLNKSQHSTITTTVLAVTQSKDGSWTTLPEDGDGASQRGILEDEEMGGVGRTTTRGDDRILQTSTVTVTVDEVSSTHKTRSFLSAG</sequence>
<feature type="transmembrane region" description="Helical" evidence="7">
    <location>
        <begin position="92"/>
        <end position="112"/>
    </location>
</feature>
<dbReference type="GO" id="GO:0030258">
    <property type="term" value="P:lipid modification"/>
    <property type="evidence" value="ECO:0007669"/>
    <property type="project" value="TreeGrafter"/>
</dbReference>
<dbReference type="GO" id="GO:0047184">
    <property type="term" value="F:1-acylglycerophosphocholine O-acyltransferase activity"/>
    <property type="evidence" value="ECO:0007669"/>
    <property type="project" value="TreeGrafter"/>
</dbReference>
<dbReference type="VEuPathDB" id="FungiDB:yc1106_05981"/>
<comment type="subcellular location">
    <subcellularLocation>
        <location evidence="1">Membrane</location>
        <topology evidence="1">Multi-pass membrane protein</topology>
    </subcellularLocation>
</comment>
<dbReference type="Pfam" id="PF03062">
    <property type="entry name" value="MBOAT"/>
    <property type="match status" value="1"/>
</dbReference>
<evidence type="ECO:0000256" key="4">
    <source>
        <dbReference type="ARBA" id="ARBA00022989"/>
    </source>
</evidence>
<feature type="transmembrane region" description="Helical" evidence="7">
    <location>
        <begin position="762"/>
        <end position="783"/>
    </location>
</feature>
<evidence type="ECO:0000256" key="5">
    <source>
        <dbReference type="ARBA" id="ARBA00023136"/>
    </source>
</evidence>
<dbReference type="GO" id="GO:0016020">
    <property type="term" value="C:membrane"/>
    <property type="evidence" value="ECO:0007669"/>
    <property type="project" value="UniProtKB-SubCell"/>
</dbReference>
<evidence type="ECO:0000256" key="6">
    <source>
        <dbReference type="ARBA" id="ARBA00023315"/>
    </source>
</evidence>
<feature type="transmembrane region" description="Helical" evidence="7">
    <location>
        <begin position="803"/>
        <end position="824"/>
    </location>
</feature>